<dbReference type="Proteomes" id="UP000054560">
    <property type="component" value="Unassembled WGS sequence"/>
</dbReference>
<organism evidence="1 2">
    <name type="scientific">Sphaeroforma arctica JP610</name>
    <dbReference type="NCBI Taxonomy" id="667725"/>
    <lineage>
        <taxon>Eukaryota</taxon>
        <taxon>Ichthyosporea</taxon>
        <taxon>Ichthyophonida</taxon>
        <taxon>Sphaeroforma</taxon>
    </lineage>
</organism>
<sequence length="76" mass="8760">MEQVRSQGLNTKSRVTWWYPVVCDAKHRTNEYKAATFVFDKAERAWRPLTHDAFALPGNQQLPKYFSPSTDEGALT</sequence>
<dbReference type="AlphaFoldDB" id="A0A0L0FHB5"/>
<dbReference type="RefSeq" id="XP_014150066.1">
    <property type="nucleotide sequence ID" value="XM_014294591.1"/>
</dbReference>
<protein>
    <submittedName>
        <fullName evidence="1">Uncharacterized protein</fullName>
    </submittedName>
</protein>
<accession>A0A0L0FHB5</accession>
<gene>
    <name evidence="1" type="ORF">SARC_11325</name>
</gene>
<proteinExistence type="predicted"/>
<keyword evidence="2" id="KW-1185">Reference proteome</keyword>
<name>A0A0L0FHB5_9EUKA</name>
<reference evidence="1 2" key="1">
    <citation type="submission" date="2011-02" db="EMBL/GenBank/DDBJ databases">
        <title>The Genome Sequence of Sphaeroforma arctica JP610.</title>
        <authorList>
            <consortium name="The Broad Institute Genome Sequencing Platform"/>
            <person name="Russ C."/>
            <person name="Cuomo C."/>
            <person name="Young S.K."/>
            <person name="Zeng Q."/>
            <person name="Gargeya S."/>
            <person name="Alvarado L."/>
            <person name="Berlin A."/>
            <person name="Chapman S.B."/>
            <person name="Chen Z."/>
            <person name="Freedman E."/>
            <person name="Gellesch M."/>
            <person name="Goldberg J."/>
            <person name="Griggs A."/>
            <person name="Gujja S."/>
            <person name="Heilman E."/>
            <person name="Heiman D."/>
            <person name="Howarth C."/>
            <person name="Mehta T."/>
            <person name="Neiman D."/>
            <person name="Pearson M."/>
            <person name="Roberts A."/>
            <person name="Saif S."/>
            <person name="Shea T."/>
            <person name="Shenoy N."/>
            <person name="Sisk P."/>
            <person name="Stolte C."/>
            <person name="Sykes S."/>
            <person name="White J."/>
            <person name="Yandava C."/>
            <person name="Burger G."/>
            <person name="Gray M.W."/>
            <person name="Holland P.W.H."/>
            <person name="King N."/>
            <person name="Lang F.B.F."/>
            <person name="Roger A.J."/>
            <person name="Ruiz-Trillo I."/>
            <person name="Haas B."/>
            <person name="Nusbaum C."/>
            <person name="Birren B."/>
        </authorList>
    </citation>
    <scope>NUCLEOTIDE SEQUENCE [LARGE SCALE GENOMIC DNA]</scope>
    <source>
        <strain evidence="1 2">JP610</strain>
    </source>
</reference>
<evidence type="ECO:0000313" key="2">
    <source>
        <dbReference type="Proteomes" id="UP000054560"/>
    </source>
</evidence>
<evidence type="ECO:0000313" key="1">
    <source>
        <dbReference type="EMBL" id="KNC76164.1"/>
    </source>
</evidence>
<dbReference type="EMBL" id="KQ243227">
    <property type="protein sequence ID" value="KNC76164.1"/>
    <property type="molecule type" value="Genomic_DNA"/>
</dbReference>
<dbReference type="GeneID" id="25911829"/>